<evidence type="ECO:0000313" key="2">
    <source>
        <dbReference type="Proteomes" id="UP000814128"/>
    </source>
</evidence>
<feature type="non-terminal residue" evidence="1">
    <location>
        <position position="71"/>
    </location>
</feature>
<protein>
    <submittedName>
        <fullName evidence="1">Uncharacterized protein</fullName>
    </submittedName>
</protein>
<proteinExistence type="predicted"/>
<dbReference type="Proteomes" id="UP000814128">
    <property type="component" value="Unassembled WGS sequence"/>
</dbReference>
<accession>A0ACB8Q4A6</accession>
<reference evidence="1" key="1">
    <citation type="submission" date="2021-02" db="EMBL/GenBank/DDBJ databases">
        <authorList>
            <consortium name="DOE Joint Genome Institute"/>
            <person name="Ahrendt S."/>
            <person name="Looney B.P."/>
            <person name="Miyauchi S."/>
            <person name="Morin E."/>
            <person name="Drula E."/>
            <person name="Courty P.E."/>
            <person name="Chicoki N."/>
            <person name="Fauchery L."/>
            <person name="Kohler A."/>
            <person name="Kuo A."/>
            <person name="Labutti K."/>
            <person name="Pangilinan J."/>
            <person name="Lipzen A."/>
            <person name="Riley R."/>
            <person name="Andreopoulos W."/>
            <person name="He G."/>
            <person name="Johnson J."/>
            <person name="Barry K.W."/>
            <person name="Grigoriev I.V."/>
            <person name="Nagy L."/>
            <person name="Hibbett D."/>
            <person name="Henrissat B."/>
            <person name="Matheny P.B."/>
            <person name="Labbe J."/>
            <person name="Martin F."/>
        </authorList>
    </citation>
    <scope>NUCLEOTIDE SEQUENCE</scope>
    <source>
        <strain evidence="1">EC-137</strain>
    </source>
</reference>
<gene>
    <name evidence="1" type="ORF">K488DRAFT_12436</name>
</gene>
<organism evidence="1 2">
    <name type="scientific">Vararia minispora EC-137</name>
    <dbReference type="NCBI Taxonomy" id="1314806"/>
    <lineage>
        <taxon>Eukaryota</taxon>
        <taxon>Fungi</taxon>
        <taxon>Dikarya</taxon>
        <taxon>Basidiomycota</taxon>
        <taxon>Agaricomycotina</taxon>
        <taxon>Agaricomycetes</taxon>
        <taxon>Russulales</taxon>
        <taxon>Lachnocladiaceae</taxon>
        <taxon>Vararia</taxon>
    </lineage>
</organism>
<dbReference type="EMBL" id="MU274452">
    <property type="protein sequence ID" value="KAI0026517.1"/>
    <property type="molecule type" value="Genomic_DNA"/>
</dbReference>
<name>A0ACB8Q4A6_9AGAM</name>
<reference evidence="1" key="2">
    <citation type="journal article" date="2022" name="New Phytol.">
        <title>Evolutionary transition to the ectomycorrhizal habit in the genomes of a hyperdiverse lineage of mushroom-forming fungi.</title>
        <authorList>
            <person name="Looney B."/>
            <person name="Miyauchi S."/>
            <person name="Morin E."/>
            <person name="Drula E."/>
            <person name="Courty P.E."/>
            <person name="Kohler A."/>
            <person name="Kuo A."/>
            <person name="LaButti K."/>
            <person name="Pangilinan J."/>
            <person name="Lipzen A."/>
            <person name="Riley R."/>
            <person name="Andreopoulos W."/>
            <person name="He G."/>
            <person name="Johnson J."/>
            <person name="Nolan M."/>
            <person name="Tritt A."/>
            <person name="Barry K.W."/>
            <person name="Grigoriev I.V."/>
            <person name="Nagy L.G."/>
            <person name="Hibbett D."/>
            <person name="Henrissat B."/>
            <person name="Matheny P.B."/>
            <person name="Labbe J."/>
            <person name="Martin F.M."/>
        </authorList>
    </citation>
    <scope>NUCLEOTIDE SEQUENCE</scope>
    <source>
        <strain evidence="1">EC-137</strain>
    </source>
</reference>
<comment type="caution">
    <text evidence="1">The sequence shown here is derived from an EMBL/GenBank/DDBJ whole genome shotgun (WGS) entry which is preliminary data.</text>
</comment>
<feature type="non-terminal residue" evidence="1">
    <location>
        <position position="1"/>
    </location>
</feature>
<sequence length="71" mass="8020">INEVSKDGCMPNQAYGRSHKGRRAEMNQSWEQGICISMTALLTVNSIDTAMVVQNGMNREKFLEFLQGWVV</sequence>
<evidence type="ECO:0000313" key="1">
    <source>
        <dbReference type="EMBL" id="KAI0026517.1"/>
    </source>
</evidence>
<keyword evidence="2" id="KW-1185">Reference proteome</keyword>